<keyword evidence="2" id="KW-1185">Reference proteome</keyword>
<evidence type="ECO:0000313" key="1">
    <source>
        <dbReference type="EMBL" id="GFS24417.1"/>
    </source>
</evidence>
<organism evidence="1 2">
    <name type="scientific">Elysia marginata</name>
    <dbReference type="NCBI Taxonomy" id="1093978"/>
    <lineage>
        <taxon>Eukaryota</taxon>
        <taxon>Metazoa</taxon>
        <taxon>Spiralia</taxon>
        <taxon>Lophotrochozoa</taxon>
        <taxon>Mollusca</taxon>
        <taxon>Gastropoda</taxon>
        <taxon>Heterobranchia</taxon>
        <taxon>Euthyneura</taxon>
        <taxon>Panpulmonata</taxon>
        <taxon>Sacoglossa</taxon>
        <taxon>Placobranchoidea</taxon>
        <taxon>Plakobranchidae</taxon>
        <taxon>Elysia</taxon>
    </lineage>
</organism>
<accession>A0AAV4JU04</accession>
<dbReference type="Proteomes" id="UP000762676">
    <property type="component" value="Unassembled WGS sequence"/>
</dbReference>
<sequence length="105" mass="11159">MYTFNLDLSLSISLLTNGFSPTVYLRITKQTGVPTRGLTNVLCSFSNSGGGASGPLSPRHYPLTVPACLAGSSPRLSPEVDVDRNQISEHVTHCHDDVGSVTSHC</sequence>
<name>A0AAV4JU04_9GAST</name>
<gene>
    <name evidence="1" type="ORF">ElyMa_007002600</name>
</gene>
<reference evidence="1 2" key="1">
    <citation type="journal article" date="2021" name="Elife">
        <title>Chloroplast acquisition without the gene transfer in kleptoplastic sea slugs, Plakobranchus ocellatus.</title>
        <authorList>
            <person name="Maeda T."/>
            <person name="Takahashi S."/>
            <person name="Yoshida T."/>
            <person name="Shimamura S."/>
            <person name="Takaki Y."/>
            <person name="Nagai Y."/>
            <person name="Toyoda A."/>
            <person name="Suzuki Y."/>
            <person name="Arimoto A."/>
            <person name="Ishii H."/>
            <person name="Satoh N."/>
            <person name="Nishiyama T."/>
            <person name="Hasebe M."/>
            <person name="Maruyama T."/>
            <person name="Minagawa J."/>
            <person name="Obokata J."/>
            <person name="Shigenobu S."/>
        </authorList>
    </citation>
    <scope>NUCLEOTIDE SEQUENCE [LARGE SCALE GENOMIC DNA]</scope>
</reference>
<protein>
    <submittedName>
        <fullName evidence="1">Uncharacterized protein</fullName>
    </submittedName>
</protein>
<evidence type="ECO:0000313" key="2">
    <source>
        <dbReference type="Proteomes" id="UP000762676"/>
    </source>
</evidence>
<comment type="caution">
    <text evidence="1">The sequence shown here is derived from an EMBL/GenBank/DDBJ whole genome shotgun (WGS) entry which is preliminary data.</text>
</comment>
<dbReference type="EMBL" id="BMAT01013990">
    <property type="protein sequence ID" value="GFS24417.1"/>
    <property type="molecule type" value="Genomic_DNA"/>
</dbReference>
<dbReference type="AlphaFoldDB" id="A0AAV4JU04"/>
<proteinExistence type="predicted"/>